<organism evidence="1 2">
    <name type="scientific">Chlamydotis macqueenii</name>
    <name type="common">Macqueen's bustard</name>
    <dbReference type="NCBI Taxonomy" id="187382"/>
    <lineage>
        <taxon>Eukaryota</taxon>
        <taxon>Metazoa</taxon>
        <taxon>Chordata</taxon>
        <taxon>Craniata</taxon>
        <taxon>Vertebrata</taxon>
        <taxon>Euteleostomi</taxon>
        <taxon>Archelosauria</taxon>
        <taxon>Archosauria</taxon>
        <taxon>Dinosauria</taxon>
        <taxon>Saurischia</taxon>
        <taxon>Theropoda</taxon>
        <taxon>Coelurosauria</taxon>
        <taxon>Aves</taxon>
        <taxon>Neognathae</taxon>
        <taxon>Neoaves</taxon>
        <taxon>Otidimorphae</taxon>
        <taxon>Otidiformes</taxon>
        <taxon>Otididae</taxon>
        <taxon>Chlamydotis</taxon>
    </lineage>
</organism>
<dbReference type="Proteomes" id="UP000053330">
    <property type="component" value="Unassembled WGS sequence"/>
</dbReference>
<proteinExistence type="predicted"/>
<feature type="non-terminal residue" evidence="1">
    <location>
        <position position="100"/>
    </location>
</feature>
<accession>A0A091KMR9</accession>
<gene>
    <name evidence="1" type="ORF">N324_07798</name>
</gene>
<protein>
    <submittedName>
        <fullName evidence="1">Uncharacterized protein</fullName>
    </submittedName>
</protein>
<dbReference type="AlphaFoldDB" id="A0A091KMR9"/>
<feature type="non-terminal residue" evidence="1">
    <location>
        <position position="1"/>
    </location>
</feature>
<sequence>LLLSFFFDAEVAGLSRRLQVVLRLLRGPRVAGMDFLVAIQRLLVAEVLAADGALGGGLGGLLVQDEAHLQAEALLALRAGVGPLHHVVHLVPHEAVLESR</sequence>
<name>A0A091KMR9_9AVES</name>
<evidence type="ECO:0000313" key="1">
    <source>
        <dbReference type="EMBL" id="KFP41874.1"/>
    </source>
</evidence>
<dbReference type="EMBL" id="KK751352">
    <property type="protein sequence ID" value="KFP41874.1"/>
    <property type="molecule type" value="Genomic_DNA"/>
</dbReference>
<keyword evidence="2" id="KW-1185">Reference proteome</keyword>
<reference evidence="1 2" key="1">
    <citation type="submission" date="2014-04" db="EMBL/GenBank/DDBJ databases">
        <title>Genome evolution of avian class.</title>
        <authorList>
            <person name="Zhang G."/>
            <person name="Li C."/>
        </authorList>
    </citation>
    <scope>NUCLEOTIDE SEQUENCE [LARGE SCALE GENOMIC DNA]</scope>
    <source>
        <strain evidence="1">BGI_N324</strain>
    </source>
</reference>
<evidence type="ECO:0000313" key="2">
    <source>
        <dbReference type="Proteomes" id="UP000053330"/>
    </source>
</evidence>